<dbReference type="EMBL" id="FNKB01000001">
    <property type="protein sequence ID" value="SDQ14437.1"/>
    <property type="molecule type" value="Genomic_DNA"/>
</dbReference>
<feature type="domain" description="Cytochrome C biogenesis protein transmembrane" evidence="7">
    <location>
        <begin position="15"/>
        <end position="232"/>
    </location>
</feature>
<feature type="transmembrane region" description="Helical" evidence="6">
    <location>
        <begin position="102"/>
        <end position="122"/>
    </location>
</feature>
<sequence length="254" mass="26575">MSPSDLVFDGALWAGVLIAALAGFVSFASPCVLPLVPGYFGYLGSAVAPVEQSTAPAGSTTAQRRRLLLGVLLFIVGFSVVFVTVTVLGGVFGQVFLSYADIATRILGVVVIVMGLAFVGVFRKMQRTVRPRFRARLGLAGAPLLGLALGIGWTPCIGPTLAAIISVSWNLGDPIRAGLLGVAYSLGLGIPFLLLALGLGWATRSMSFLRRHIRTINIAGGVVLVLLGLLMVSGLWTRLMSSLQGVMANVQLPL</sequence>
<dbReference type="InterPro" id="IPR051790">
    <property type="entry name" value="Cytochrome_c-biogenesis_DsbD"/>
</dbReference>
<dbReference type="RefSeq" id="WP_010155343.1">
    <property type="nucleotide sequence ID" value="NZ_FNKB01000001.1"/>
</dbReference>
<reference evidence="8 9" key="1">
    <citation type="submission" date="2016-10" db="EMBL/GenBank/DDBJ databases">
        <authorList>
            <person name="de Groot N.N."/>
        </authorList>
    </citation>
    <scope>NUCLEOTIDE SEQUENCE [LARGE SCALE GENOMIC DNA]</scope>
    <source>
        <strain evidence="8 9">DSM 22788</strain>
    </source>
</reference>
<protein>
    <submittedName>
        <fullName evidence="8">Cytochrome c-type biogenesis protein</fullName>
    </submittedName>
</protein>
<feature type="transmembrane region" description="Helical" evidence="6">
    <location>
        <begin position="181"/>
        <end position="203"/>
    </location>
</feature>
<evidence type="ECO:0000256" key="1">
    <source>
        <dbReference type="ARBA" id="ARBA00004141"/>
    </source>
</evidence>
<evidence type="ECO:0000259" key="7">
    <source>
        <dbReference type="Pfam" id="PF02683"/>
    </source>
</evidence>
<organism evidence="8 9">
    <name type="scientific">Leucobacter chromiiresistens</name>
    <dbReference type="NCBI Taxonomy" id="1079994"/>
    <lineage>
        <taxon>Bacteria</taxon>
        <taxon>Bacillati</taxon>
        <taxon>Actinomycetota</taxon>
        <taxon>Actinomycetes</taxon>
        <taxon>Micrococcales</taxon>
        <taxon>Microbacteriaceae</taxon>
        <taxon>Leucobacter</taxon>
    </lineage>
</organism>
<evidence type="ECO:0000313" key="8">
    <source>
        <dbReference type="EMBL" id="SDQ14437.1"/>
    </source>
</evidence>
<feature type="transmembrane region" description="Helical" evidence="6">
    <location>
        <begin position="143"/>
        <end position="169"/>
    </location>
</feature>
<dbReference type="Pfam" id="PF02683">
    <property type="entry name" value="DsbD_TM"/>
    <property type="match status" value="1"/>
</dbReference>
<keyword evidence="5 6" id="KW-0472">Membrane</keyword>
<dbReference type="GO" id="GO:0017004">
    <property type="term" value="P:cytochrome complex assembly"/>
    <property type="evidence" value="ECO:0007669"/>
    <property type="project" value="InterPro"/>
</dbReference>
<dbReference type="STRING" id="1079994.SAMN04488565_0865"/>
<dbReference type="InterPro" id="IPR003834">
    <property type="entry name" value="Cyt_c_assmbl_TM_dom"/>
</dbReference>
<dbReference type="AlphaFoldDB" id="A0A1H0YGU8"/>
<feature type="transmembrane region" description="Helical" evidence="6">
    <location>
        <begin position="67"/>
        <end position="96"/>
    </location>
</feature>
<accession>A0A1H0YGU8</accession>
<evidence type="ECO:0000256" key="3">
    <source>
        <dbReference type="ARBA" id="ARBA00022692"/>
    </source>
</evidence>
<feature type="transmembrane region" description="Helical" evidence="6">
    <location>
        <begin position="215"/>
        <end position="236"/>
    </location>
</feature>
<evidence type="ECO:0000256" key="2">
    <source>
        <dbReference type="ARBA" id="ARBA00006143"/>
    </source>
</evidence>
<dbReference type="PANTHER" id="PTHR31272">
    <property type="entry name" value="CYTOCHROME C-TYPE BIOGENESIS PROTEIN HI_1454-RELATED"/>
    <property type="match status" value="1"/>
</dbReference>
<dbReference type="GO" id="GO:0016020">
    <property type="term" value="C:membrane"/>
    <property type="evidence" value="ECO:0007669"/>
    <property type="project" value="UniProtKB-SubCell"/>
</dbReference>
<gene>
    <name evidence="8" type="ORF">SAMN04488565_0865</name>
</gene>
<evidence type="ECO:0000256" key="6">
    <source>
        <dbReference type="SAM" id="Phobius"/>
    </source>
</evidence>
<comment type="similarity">
    <text evidence="2">Belongs to the DsbD family.</text>
</comment>
<comment type="subcellular location">
    <subcellularLocation>
        <location evidence="1">Membrane</location>
        <topology evidence="1">Multi-pass membrane protein</topology>
    </subcellularLocation>
</comment>
<keyword evidence="3 6" id="KW-0812">Transmembrane</keyword>
<keyword evidence="4 6" id="KW-1133">Transmembrane helix</keyword>
<proteinExistence type="inferred from homology"/>
<dbReference type="PANTHER" id="PTHR31272:SF4">
    <property type="entry name" value="CYTOCHROME C-TYPE BIOGENESIS PROTEIN HI_1454-RELATED"/>
    <property type="match status" value="1"/>
</dbReference>
<evidence type="ECO:0000256" key="5">
    <source>
        <dbReference type="ARBA" id="ARBA00023136"/>
    </source>
</evidence>
<dbReference type="OrthoDB" id="9803065at2"/>
<evidence type="ECO:0000313" key="9">
    <source>
        <dbReference type="Proteomes" id="UP000182690"/>
    </source>
</evidence>
<name>A0A1H0YGU8_9MICO</name>
<dbReference type="Proteomes" id="UP000182690">
    <property type="component" value="Unassembled WGS sequence"/>
</dbReference>
<evidence type="ECO:0000256" key="4">
    <source>
        <dbReference type="ARBA" id="ARBA00022989"/>
    </source>
</evidence>
<feature type="transmembrane region" description="Helical" evidence="6">
    <location>
        <begin position="12"/>
        <end position="36"/>
    </location>
</feature>
<dbReference type="eggNOG" id="COG0785">
    <property type="taxonomic scope" value="Bacteria"/>
</dbReference>